<keyword evidence="4" id="KW-1185">Reference proteome</keyword>
<dbReference type="GeneID" id="116407969"/>
<name>A0A8J1IXP0_XENTR</name>
<dbReference type="InterPro" id="IPR006757">
    <property type="entry name" value="OGF_rcpt"/>
</dbReference>
<dbReference type="Xenbase" id="XB-GENE-29093607">
    <property type="gene designation" value="LOC116407969"/>
</dbReference>
<feature type="compositionally biased region" description="Gly residues" evidence="2">
    <location>
        <begin position="296"/>
        <end position="305"/>
    </location>
</feature>
<dbReference type="RefSeq" id="XP_031750369.1">
    <property type="nucleotide sequence ID" value="XM_031894509.1"/>
</dbReference>
<feature type="compositionally biased region" description="Basic and acidic residues" evidence="2">
    <location>
        <begin position="517"/>
        <end position="592"/>
    </location>
</feature>
<evidence type="ECO:0000313" key="4">
    <source>
        <dbReference type="Proteomes" id="UP000008143"/>
    </source>
</evidence>
<accession>A0A8J1IXP0</accession>
<feature type="compositionally biased region" description="Basic and acidic residues" evidence="2">
    <location>
        <begin position="1"/>
        <end position="11"/>
    </location>
</feature>
<gene>
    <name evidence="5 6" type="primary">LOC116407969</name>
</gene>
<protein>
    <submittedName>
        <fullName evidence="5">Opioid growth factor receptor-like isoform X1</fullName>
    </submittedName>
</protein>
<feature type="domain" description="Opioid growth factor receptor (OGFr) conserved" evidence="3">
    <location>
        <begin position="69"/>
        <end position="268"/>
    </location>
</feature>
<feature type="compositionally biased region" description="Basic and acidic residues" evidence="2">
    <location>
        <begin position="421"/>
        <end position="431"/>
    </location>
</feature>
<evidence type="ECO:0000256" key="1">
    <source>
        <dbReference type="ARBA" id="ARBA00010365"/>
    </source>
</evidence>
<evidence type="ECO:0000259" key="3">
    <source>
        <dbReference type="Pfam" id="PF04664"/>
    </source>
</evidence>
<sequence length="680" mass="73715">MLWGREERWDPQWDSTWEEEEEEGEIPESDLKGNSGRGASRSARAARDLQNYRRGYPGKDRDSEYLEFMPNLEFYQNRIPFQPYGEYIDTMLSDWRGDYVRLEENHSYIQWLFPLREEGVNPYAAPLTLREIEALRADPDAMRRFREAYRLMLDFYGIELRDKITGEVARAPNYKERFSNLNRRGHNNLRITRILKCLGELGYGRFQAPLVRFFLEETLVHKELPNVRHSALDYFMFTVRDREQRKELVLFAWEHFPHREGFIWGPRNYFQYRAAKNAESSADQEITQENSETPGEGEGNCGNSGRGSVNEGQKGIVKGENAAEGNSREDLHRAGGAESKNTKGAGSSVGDYTGEELQGDTGTQGSAEGEGTWGEFQGKGFVGKEPEGGKLNGTGGREAGSADIQEGMGEGEDTGRPGSAEGRDTGGDVEGKGSLGGEETVRGKLDSTETGRPGGADKEGLGENVREGEDTGRPGGADKEGLGENVREGEDTGRPGSAEGRDTGGDVEGKGSLGGEETVRGKLDSTETGRPGGADKEGLGENVREGEDTGRPGGADKEGLGENVREGENTGRPGGADKEGLGENVREGEDTARPGSADIQEGMGEGAKDTGRPGRGSVNEGQKDAGGPEGGRRGEVERKGTTVGEGTSRDTSVGSVWVKENIGEKNKENGATGSGTDGRG</sequence>
<dbReference type="PANTHER" id="PTHR14015:SF1">
    <property type="entry name" value="OPIOID GROWTH FACTOR RECEPTOR"/>
    <property type="match status" value="1"/>
</dbReference>
<dbReference type="GO" id="GO:0140625">
    <property type="term" value="F:opioid growth factor receptor activity"/>
    <property type="evidence" value="ECO:0007669"/>
    <property type="project" value="InterPro"/>
</dbReference>
<feature type="compositionally biased region" description="Basic and acidic residues" evidence="2">
    <location>
        <begin position="630"/>
        <end position="640"/>
    </location>
</feature>
<dbReference type="InterPro" id="IPR039574">
    <property type="entry name" value="OGFr"/>
</dbReference>
<feature type="region of interest" description="Disordered" evidence="2">
    <location>
        <begin position="1"/>
        <end position="45"/>
    </location>
</feature>
<comment type="similarity">
    <text evidence="1">Belongs to the opioid growth factor receptor family.</text>
</comment>
<evidence type="ECO:0000313" key="5">
    <source>
        <dbReference type="RefSeq" id="XP_031750369.1"/>
    </source>
</evidence>
<feature type="compositionally biased region" description="Acidic residues" evidence="2">
    <location>
        <begin position="16"/>
        <end position="28"/>
    </location>
</feature>
<dbReference type="AlphaFoldDB" id="A0A8J1IXP0"/>
<feature type="compositionally biased region" description="Polar residues" evidence="2">
    <location>
        <begin position="280"/>
        <end position="293"/>
    </location>
</feature>
<dbReference type="Proteomes" id="UP000008143">
    <property type="component" value="Chromosome 10"/>
</dbReference>
<dbReference type="AGR" id="Xenbase:XB-GENE-29093607"/>
<evidence type="ECO:0000256" key="2">
    <source>
        <dbReference type="SAM" id="MobiDB-lite"/>
    </source>
</evidence>
<feature type="region of interest" description="Disordered" evidence="2">
    <location>
        <begin position="280"/>
        <end position="680"/>
    </location>
</feature>
<feature type="compositionally biased region" description="Basic and acidic residues" evidence="2">
    <location>
        <begin position="439"/>
        <end position="509"/>
    </location>
</feature>
<reference evidence="5" key="1">
    <citation type="submission" date="2025-08" db="UniProtKB">
        <authorList>
            <consortium name="RefSeq"/>
        </authorList>
    </citation>
    <scope>IDENTIFICATION</scope>
    <source>
        <strain evidence="5">Nigerian</strain>
        <tissue evidence="5">Liver and blood</tissue>
    </source>
</reference>
<feature type="compositionally biased region" description="Basic and acidic residues" evidence="2">
    <location>
        <begin position="326"/>
        <end position="335"/>
    </location>
</feature>
<dbReference type="GO" id="GO:0016020">
    <property type="term" value="C:membrane"/>
    <property type="evidence" value="ECO:0007669"/>
    <property type="project" value="InterPro"/>
</dbReference>
<dbReference type="Pfam" id="PF04664">
    <property type="entry name" value="OGFr_N"/>
    <property type="match status" value="1"/>
</dbReference>
<organism evidence="4 5">
    <name type="scientific">Xenopus tropicalis</name>
    <name type="common">Western clawed frog</name>
    <name type="synonym">Silurana tropicalis</name>
    <dbReference type="NCBI Taxonomy" id="8364"/>
    <lineage>
        <taxon>Eukaryota</taxon>
        <taxon>Metazoa</taxon>
        <taxon>Chordata</taxon>
        <taxon>Craniata</taxon>
        <taxon>Vertebrata</taxon>
        <taxon>Euteleostomi</taxon>
        <taxon>Amphibia</taxon>
        <taxon>Batrachia</taxon>
        <taxon>Anura</taxon>
        <taxon>Pipoidea</taxon>
        <taxon>Pipidae</taxon>
        <taxon>Xenopodinae</taxon>
        <taxon>Xenopus</taxon>
        <taxon>Silurana</taxon>
    </lineage>
</organism>
<evidence type="ECO:0000313" key="6">
    <source>
        <dbReference type="Xenbase" id="XB-GENE-29093607"/>
    </source>
</evidence>
<dbReference type="OrthoDB" id="9030204at2759"/>
<dbReference type="PANTHER" id="PTHR14015">
    <property type="entry name" value="OPIOID GROWTH FACTOR RECEPTOR OGFR ZETA-TYPE OPIOID RECEPTOR"/>
    <property type="match status" value="1"/>
</dbReference>
<dbReference type="KEGG" id="xtr:116407969"/>
<proteinExistence type="inferred from homology"/>